<dbReference type="OrthoDB" id="5294241at2759"/>
<feature type="region of interest" description="Disordered" evidence="1">
    <location>
        <begin position="1"/>
        <end position="58"/>
    </location>
</feature>
<organism evidence="2 3">
    <name type="scientific">Venustampulla echinocandica</name>
    <dbReference type="NCBI Taxonomy" id="2656787"/>
    <lineage>
        <taxon>Eukaryota</taxon>
        <taxon>Fungi</taxon>
        <taxon>Dikarya</taxon>
        <taxon>Ascomycota</taxon>
        <taxon>Pezizomycotina</taxon>
        <taxon>Leotiomycetes</taxon>
        <taxon>Helotiales</taxon>
        <taxon>Pleuroascaceae</taxon>
        <taxon>Venustampulla</taxon>
    </lineage>
</organism>
<evidence type="ECO:0000313" key="3">
    <source>
        <dbReference type="Proteomes" id="UP000254866"/>
    </source>
</evidence>
<feature type="compositionally biased region" description="Polar residues" evidence="1">
    <location>
        <begin position="83"/>
        <end position="93"/>
    </location>
</feature>
<comment type="caution">
    <text evidence="2">The sequence shown here is derived from an EMBL/GenBank/DDBJ whole genome shotgun (WGS) entry which is preliminary data.</text>
</comment>
<feature type="compositionally biased region" description="Low complexity" evidence="1">
    <location>
        <begin position="43"/>
        <end position="53"/>
    </location>
</feature>
<evidence type="ECO:0000313" key="2">
    <source>
        <dbReference type="EMBL" id="RDL36500.1"/>
    </source>
</evidence>
<dbReference type="RefSeq" id="XP_031869156.1">
    <property type="nucleotide sequence ID" value="XM_032014475.1"/>
</dbReference>
<feature type="compositionally biased region" description="Low complexity" evidence="1">
    <location>
        <begin position="1"/>
        <end position="33"/>
    </location>
</feature>
<feature type="compositionally biased region" description="Basic residues" evidence="1">
    <location>
        <begin position="120"/>
        <end position="133"/>
    </location>
</feature>
<dbReference type="GeneID" id="43598701"/>
<reference evidence="2 3" key="1">
    <citation type="journal article" date="2018" name="IMA Fungus">
        <title>IMA Genome-F 9: Draft genome sequence of Annulohypoxylon stygium, Aspergillus mulundensis, Berkeleyomyces basicola (syn. Thielaviopsis basicola), Ceratocystis smalleyi, two Cercospora beticola strains, Coleophoma cylindrospora, Fusarium fracticaudum, Phialophora cf. hyalina, and Morchella septimelata.</title>
        <authorList>
            <person name="Wingfield B.D."/>
            <person name="Bills G.F."/>
            <person name="Dong Y."/>
            <person name="Huang W."/>
            <person name="Nel W.J."/>
            <person name="Swalarsk-Parry B.S."/>
            <person name="Vaghefi N."/>
            <person name="Wilken P.M."/>
            <person name="An Z."/>
            <person name="de Beer Z.W."/>
            <person name="De Vos L."/>
            <person name="Chen L."/>
            <person name="Duong T.A."/>
            <person name="Gao Y."/>
            <person name="Hammerbacher A."/>
            <person name="Kikkert J.R."/>
            <person name="Li Y."/>
            <person name="Li H."/>
            <person name="Li K."/>
            <person name="Li Q."/>
            <person name="Liu X."/>
            <person name="Ma X."/>
            <person name="Naidoo K."/>
            <person name="Pethybridge S.J."/>
            <person name="Sun J."/>
            <person name="Steenkamp E.T."/>
            <person name="van der Nest M.A."/>
            <person name="van Wyk S."/>
            <person name="Wingfield M.J."/>
            <person name="Xiong C."/>
            <person name="Yue Q."/>
            <person name="Zhang X."/>
        </authorList>
    </citation>
    <scope>NUCLEOTIDE SEQUENCE [LARGE SCALE GENOMIC DNA]</scope>
    <source>
        <strain evidence="2 3">BP 5553</strain>
    </source>
</reference>
<gene>
    <name evidence="2" type="ORF">BP5553_05852</name>
</gene>
<name>A0A370TLV1_9HELO</name>
<accession>A0A370TLV1</accession>
<evidence type="ECO:0000256" key="1">
    <source>
        <dbReference type="SAM" id="MobiDB-lite"/>
    </source>
</evidence>
<keyword evidence="3" id="KW-1185">Reference proteome</keyword>
<protein>
    <submittedName>
        <fullName evidence="2">Uncharacterized protein</fullName>
    </submittedName>
</protein>
<sequence length="151" mass="16388">MYFSISPSAPSTSYSTAPMDIPSSNSRSSQSPSCAYPSWPRRSSLSSDNSSDSGDYHNRSFIISDEELFPGVFDDSELCSPADTPNSTASRSPASLEPAQMIVDHGTLMREVIAQEKAERRRRRARTSGKKSRSGSAASSKKMSPIQEAVE</sequence>
<dbReference type="Proteomes" id="UP000254866">
    <property type="component" value="Unassembled WGS sequence"/>
</dbReference>
<feature type="compositionally biased region" description="Low complexity" evidence="1">
    <location>
        <begin position="134"/>
        <end position="144"/>
    </location>
</feature>
<dbReference type="EMBL" id="NPIC01000004">
    <property type="protein sequence ID" value="RDL36500.1"/>
    <property type="molecule type" value="Genomic_DNA"/>
</dbReference>
<dbReference type="AlphaFoldDB" id="A0A370TLV1"/>
<proteinExistence type="predicted"/>
<feature type="region of interest" description="Disordered" evidence="1">
    <location>
        <begin position="73"/>
        <end position="151"/>
    </location>
</feature>